<keyword evidence="5 7" id="KW-0560">Oxidoreductase</keyword>
<dbReference type="InterPro" id="IPR008143">
    <property type="entry name" value="Ala_DH/PNT_CS2"/>
</dbReference>
<organism evidence="13 14">
    <name type="scientific">Sulfuritortus calidifontis</name>
    <dbReference type="NCBI Taxonomy" id="1914471"/>
    <lineage>
        <taxon>Bacteria</taxon>
        <taxon>Pseudomonadati</taxon>
        <taxon>Pseudomonadota</taxon>
        <taxon>Betaproteobacteria</taxon>
        <taxon>Nitrosomonadales</taxon>
        <taxon>Thiobacillaceae</taxon>
        <taxon>Sulfuritortus</taxon>
    </lineage>
</organism>
<dbReference type="PROSITE" id="PS00837">
    <property type="entry name" value="ALADH_PNT_2"/>
    <property type="match status" value="1"/>
</dbReference>
<feature type="binding site" evidence="10">
    <location>
        <position position="134"/>
    </location>
    <ligand>
        <name>NAD(+)</name>
        <dbReference type="ChEBI" id="CHEBI:57540"/>
    </ligand>
</feature>
<dbReference type="Proteomes" id="UP000295135">
    <property type="component" value="Unassembled WGS sequence"/>
</dbReference>
<evidence type="ECO:0000256" key="7">
    <source>
        <dbReference type="PIRNR" id="PIRNR000183"/>
    </source>
</evidence>
<feature type="binding site" evidence="10">
    <location>
        <begin position="267"/>
        <end position="270"/>
    </location>
    <ligand>
        <name>NAD(+)</name>
        <dbReference type="ChEBI" id="CHEBI:57540"/>
    </ligand>
</feature>
<comment type="similarity">
    <text evidence="1 7">Belongs to the AlaDH/PNT family.</text>
</comment>
<evidence type="ECO:0000256" key="6">
    <source>
        <dbReference type="ARBA" id="ARBA00023027"/>
    </source>
</evidence>
<proteinExistence type="inferred from homology"/>
<feature type="active site" description="Proton donor/acceptor" evidence="8">
    <location>
        <position position="96"/>
    </location>
</feature>
<dbReference type="InterPro" id="IPR006036">
    <property type="entry name" value="K_uptake_TrkA"/>
</dbReference>
<dbReference type="GO" id="GO:0042853">
    <property type="term" value="P:L-alanine catabolic process"/>
    <property type="evidence" value="ECO:0007669"/>
    <property type="project" value="InterPro"/>
</dbReference>
<evidence type="ECO:0000256" key="2">
    <source>
        <dbReference type="ARBA" id="ARBA00012897"/>
    </source>
</evidence>
<feature type="binding site" evidence="9">
    <location>
        <position position="75"/>
    </location>
    <ligand>
        <name>substrate</name>
    </ligand>
</feature>
<feature type="binding site" evidence="10">
    <location>
        <begin position="298"/>
        <end position="301"/>
    </location>
    <ligand>
        <name>NAD(+)</name>
        <dbReference type="ChEBI" id="CHEBI:57540"/>
    </ligand>
</feature>
<evidence type="ECO:0000259" key="12">
    <source>
        <dbReference type="SMART" id="SM01003"/>
    </source>
</evidence>
<evidence type="ECO:0000259" key="11">
    <source>
        <dbReference type="SMART" id="SM01002"/>
    </source>
</evidence>
<keyword evidence="3" id="KW-0633">Potassium transport</keyword>
<accession>A0A4R3JX59</accession>
<feature type="domain" description="Alanine dehydrogenase/pyridine nucleotide transhydrogenase NAD(H)-binding" evidence="11">
    <location>
        <begin position="149"/>
        <end position="297"/>
    </location>
</feature>
<dbReference type="SMART" id="SM01003">
    <property type="entry name" value="AlaDh_PNT_N"/>
    <property type="match status" value="1"/>
</dbReference>
<dbReference type="CDD" id="cd05305">
    <property type="entry name" value="L-AlaDH"/>
    <property type="match status" value="1"/>
</dbReference>
<dbReference type="GO" id="GO:0000166">
    <property type="term" value="F:nucleotide binding"/>
    <property type="evidence" value="ECO:0007669"/>
    <property type="project" value="UniProtKB-KW"/>
</dbReference>
<keyword evidence="14" id="KW-1185">Reference proteome</keyword>
<reference evidence="13 14" key="1">
    <citation type="submission" date="2019-03" db="EMBL/GenBank/DDBJ databases">
        <title>Genomic Encyclopedia of Type Strains, Phase IV (KMG-IV): sequencing the most valuable type-strain genomes for metagenomic binning, comparative biology and taxonomic classification.</title>
        <authorList>
            <person name="Goeker M."/>
        </authorList>
    </citation>
    <scope>NUCLEOTIDE SEQUENCE [LARGE SCALE GENOMIC DNA]</scope>
    <source>
        <strain evidence="13 14">DSM 103923</strain>
    </source>
</reference>
<gene>
    <name evidence="13" type="ORF">EDC61_10390</name>
</gene>
<evidence type="ECO:0000256" key="3">
    <source>
        <dbReference type="ARBA" id="ARBA00022538"/>
    </source>
</evidence>
<dbReference type="GO" id="GO:0015079">
    <property type="term" value="F:potassium ion transmembrane transporter activity"/>
    <property type="evidence" value="ECO:0007669"/>
    <property type="project" value="InterPro"/>
</dbReference>
<dbReference type="PANTHER" id="PTHR42795:SF1">
    <property type="entry name" value="ALANINE DEHYDROGENASE"/>
    <property type="match status" value="1"/>
</dbReference>
<feature type="domain" description="Alanine dehydrogenase/pyridine nucleotide transhydrogenase N-terminal" evidence="12">
    <location>
        <begin position="4"/>
        <end position="137"/>
    </location>
</feature>
<dbReference type="PIRSF" id="PIRSF000183">
    <property type="entry name" value="Alanine_dh"/>
    <property type="match status" value="1"/>
</dbReference>
<dbReference type="Gene3D" id="3.40.50.720">
    <property type="entry name" value="NAD(P)-binding Rossmann-like Domain"/>
    <property type="match status" value="2"/>
</dbReference>
<sequence length="370" mass="38824">MRIGIPKEIKNHEYRVAATPASVAELVRAGHAVMVGTNAGHAIGYDDAAYQAAGASIAATPTALYRECELIYKVKEPLAEEIPLLREGQILFCYLHLAAAPELARALLERGVTAVAFETVMDTRGATPLLAPMSQIAGRLALQMGMQALEMKNGGRGVLLSGVPGVAPGRVVILGGGNVGGNAARIAVGIGADVTLLDRNAAKLKTYDDLYQGRLKTRFASPANIEQCLAEADLVVGAAYVPGRHAPRLISRALLRAMPRGAALVDVSIDQGGTAETSRPTSHAEPFFVEEGVVHYCVPNMPGAVARTGTLALAEATLPYLLKLAGEGMHRAFEQDAGFAAGLNLAKGRLAHPGLAEDLGLDCADWRNLL</sequence>
<keyword evidence="3" id="KW-0406">Ion transport</keyword>
<dbReference type="InterPro" id="IPR036291">
    <property type="entry name" value="NAD(P)-bd_dom_sf"/>
</dbReference>
<feature type="binding site" evidence="10">
    <location>
        <position position="198"/>
    </location>
    <ligand>
        <name>NAD(+)</name>
        <dbReference type="ChEBI" id="CHEBI:57540"/>
    </ligand>
</feature>
<dbReference type="PRINTS" id="PR00335">
    <property type="entry name" value="KUPTAKETRKA"/>
</dbReference>
<dbReference type="SUPFAM" id="SSF51735">
    <property type="entry name" value="NAD(P)-binding Rossmann-fold domains"/>
    <property type="match status" value="1"/>
</dbReference>
<keyword evidence="6 7" id="KW-0520">NAD</keyword>
<feature type="binding site" evidence="10">
    <location>
        <position position="279"/>
    </location>
    <ligand>
        <name>NAD(+)</name>
        <dbReference type="ChEBI" id="CHEBI:57540"/>
    </ligand>
</feature>
<dbReference type="NCBIfam" id="TIGR00518">
    <property type="entry name" value="alaDH"/>
    <property type="match status" value="1"/>
</dbReference>
<dbReference type="OrthoDB" id="9804592at2"/>
<dbReference type="Pfam" id="PF05222">
    <property type="entry name" value="AlaDh_PNT_N"/>
    <property type="match status" value="1"/>
</dbReference>
<evidence type="ECO:0000256" key="8">
    <source>
        <dbReference type="PIRSR" id="PIRSR000183-1"/>
    </source>
</evidence>
<dbReference type="Pfam" id="PF01262">
    <property type="entry name" value="AlaDh_PNT_C"/>
    <property type="match status" value="1"/>
</dbReference>
<dbReference type="PANTHER" id="PTHR42795">
    <property type="entry name" value="ALANINE DEHYDROGENASE"/>
    <property type="match status" value="1"/>
</dbReference>
<evidence type="ECO:0000256" key="1">
    <source>
        <dbReference type="ARBA" id="ARBA00005689"/>
    </source>
</evidence>
<dbReference type="GO" id="GO:0000286">
    <property type="term" value="F:alanine dehydrogenase activity"/>
    <property type="evidence" value="ECO:0007669"/>
    <property type="project" value="UniProtKB-UniRule"/>
</dbReference>
<dbReference type="AlphaFoldDB" id="A0A4R3JX59"/>
<dbReference type="RefSeq" id="WP_126462037.1">
    <property type="nucleotide sequence ID" value="NZ_AP018721.1"/>
</dbReference>
<dbReference type="EC" id="1.4.1.1" evidence="2 7"/>
<dbReference type="GO" id="GO:0005886">
    <property type="term" value="C:plasma membrane"/>
    <property type="evidence" value="ECO:0007669"/>
    <property type="project" value="InterPro"/>
</dbReference>
<keyword evidence="10" id="KW-0547">Nucleotide-binding</keyword>
<dbReference type="FunFam" id="3.40.50.720:FF:000049">
    <property type="entry name" value="Alanine dehydrogenase"/>
    <property type="match status" value="1"/>
</dbReference>
<dbReference type="InterPro" id="IPR008141">
    <property type="entry name" value="Ala_DH"/>
</dbReference>
<comment type="catalytic activity">
    <reaction evidence="7">
        <text>L-alanine + NAD(+) + H2O = pyruvate + NH4(+) + NADH + H(+)</text>
        <dbReference type="Rhea" id="RHEA:18405"/>
        <dbReference type="ChEBI" id="CHEBI:15361"/>
        <dbReference type="ChEBI" id="CHEBI:15377"/>
        <dbReference type="ChEBI" id="CHEBI:15378"/>
        <dbReference type="ChEBI" id="CHEBI:28938"/>
        <dbReference type="ChEBI" id="CHEBI:57540"/>
        <dbReference type="ChEBI" id="CHEBI:57945"/>
        <dbReference type="ChEBI" id="CHEBI:57972"/>
        <dbReference type="EC" id="1.4.1.1"/>
    </reaction>
</comment>
<feature type="binding site" evidence="9">
    <location>
        <position position="15"/>
    </location>
    <ligand>
        <name>substrate</name>
    </ligand>
</feature>
<name>A0A4R3JX59_9PROT</name>
<dbReference type="InterPro" id="IPR007886">
    <property type="entry name" value="AlaDH/PNT_N"/>
</dbReference>
<evidence type="ECO:0000256" key="5">
    <source>
        <dbReference type="ARBA" id="ARBA00023002"/>
    </source>
</evidence>
<protein>
    <recommendedName>
        <fullName evidence="2 7">Alanine dehydrogenase</fullName>
        <ecNumber evidence="2 7">1.4.1.1</ecNumber>
    </recommendedName>
</protein>
<evidence type="ECO:0000256" key="4">
    <source>
        <dbReference type="ARBA" id="ARBA00022958"/>
    </source>
</evidence>
<keyword evidence="3" id="KW-0813">Transport</keyword>
<dbReference type="EMBL" id="SLZY01000003">
    <property type="protein sequence ID" value="TCS72968.1"/>
    <property type="molecule type" value="Genomic_DNA"/>
</dbReference>
<keyword evidence="4" id="KW-0630">Potassium</keyword>
<dbReference type="InterPro" id="IPR007698">
    <property type="entry name" value="AlaDH/PNT_NAD(H)-bd"/>
</dbReference>
<dbReference type="SUPFAM" id="SSF52283">
    <property type="entry name" value="Formate/glycerate dehydrogenase catalytic domain-like"/>
    <property type="match status" value="1"/>
</dbReference>
<comment type="caution">
    <text evidence="13">The sequence shown here is derived from an EMBL/GenBank/DDBJ whole genome shotgun (WGS) entry which is preliminary data.</text>
</comment>
<evidence type="ECO:0000256" key="9">
    <source>
        <dbReference type="PIRSR" id="PIRSR000183-2"/>
    </source>
</evidence>
<feature type="active site" description="Proton donor/acceptor" evidence="8">
    <location>
        <position position="270"/>
    </location>
</feature>
<dbReference type="SMART" id="SM01002">
    <property type="entry name" value="AlaDh_PNT_C"/>
    <property type="match status" value="1"/>
</dbReference>
<evidence type="ECO:0000256" key="10">
    <source>
        <dbReference type="PIRSR" id="PIRSR000183-3"/>
    </source>
</evidence>
<evidence type="ECO:0000313" key="13">
    <source>
        <dbReference type="EMBL" id="TCS72968.1"/>
    </source>
</evidence>
<feature type="binding site" evidence="10">
    <location>
        <position position="203"/>
    </location>
    <ligand>
        <name>NAD(+)</name>
        <dbReference type="ChEBI" id="CHEBI:57540"/>
    </ligand>
</feature>
<evidence type="ECO:0000313" key="14">
    <source>
        <dbReference type="Proteomes" id="UP000295135"/>
    </source>
</evidence>